<organism evidence="2 3">
    <name type="scientific">Candidatus Staskawiczbacteria bacterium RIFOXYC1_FULL_38_18</name>
    <dbReference type="NCBI Taxonomy" id="1802229"/>
    <lineage>
        <taxon>Bacteria</taxon>
        <taxon>Candidatus Staskawicziibacteriota</taxon>
    </lineage>
</organism>
<dbReference type="Proteomes" id="UP000177751">
    <property type="component" value="Unassembled WGS sequence"/>
</dbReference>
<accession>A0A1G2JCT3</accession>
<dbReference type="AlphaFoldDB" id="A0A1G2JCT3"/>
<dbReference type="EMBL" id="MHPP01000007">
    <property type="protein sequence ID" value="OGZ84935.1"/>
    <property type="molecule type" value="Genomic_DNA"/>
</dbReference>
<protein>
    <recommendedName>
        <fullName evidence="1">Polysaccharide pyruvyl transferase domain-containing protein</fullName>
    </recommendedName>
</protein>
<evidence type="ECO:0000313" key="2">
    <source>
        <dbReference type="EMBL" id="OGZ84935.1"/>
    </source>
</evidence>
<dbReference type="InterPro" id="IPR007345">
    <property type="entry name" value="Polysacch_pyruvyl_Trfase"/>
</dbReference>
<gene>
    <name evidence="2" type="ORF">A2401_03370</name>
</gene>
<reference evidence="2 3" key="1">
    <citation type="journal article" date="2016" name="Nat. Commun.">
        <title>Thousands of microbial genomes shed light on interconnected biogeochemical processes in an aquifer system.</title>
        <authorList>
            <person name="Anantharaman K."/>
            <person name="Brown C.T."/>
            <person name="Hug L.A."/>
            <person name="Sharon I."/>
            <person name="Castelle C.J."/>
            <person name="Probst A.J."/>
            <person name="Thomas B.C."/>
            <person name="Singh A."/>
            <person name="Wilkins M.J."/>
            <person name="Karaoz U."/>
            <person name="Brodie E.L."/>
            <person name="Williams K.H."/>
            <person name="Hubbard S.S."/>
            <person name="Banfield J.F."/>
        </authorList>
    </citation>
    <scope>NUCLEOTIDE SEQUENCE [LARGE SCALE GENOMIC DNA]</scope>
</reference>
<evidence type="ECO:0000259" key="1">
    <source>
        <dbReference type="Pfam" id="PF04230"/>
    </source>
</evidence>
<comment type="caution">
    <text evidence="2">The sequence shown here is derived from an EMBL/GenBank/DDBJ whole genome shotgun (WGS) entry which is preliminary data.</text>
</comment>
<sequence length="322" mass="36399">MKTLFLGAYGFGNLGDELCLLEAISAFPSKEVWVRSVAKEFTAKCVKCDGFIKWEPACPEKNYMVNFDRVVLGGGGILNGPPGRDYMSWIVAAQNSGAKTYVHNVGATGPDDAIWITPEIKESFEKLDGFSVRDTDSFERIKKWGIVRKVERTYFPEKNIHKDMSLAELLPEGPILGISFLNGGAFFDAIKRNKVKIQEIVDRYKGMKILPIISTIHTFDELENDIEGFKKFYALFLKDFEIIMPETLQKEWWHKNMTPQKLKGLISKCDVLISRRKHNCVHAFSCGVKTIGIFRDHDKGVASVFDSLSDIMPEGSEMIPIK</sequence>
<proteinExistence type="predicted"/>
<dbReference type="Pfam" id="PF04230">
    <property type="entry name" value="PS_pyruv_trans"/>
    <property type="match status" value="1"/>
</dbReference>
<dbReference type="PANTHER" id="PTHR36836">
    <property type="entry name" value="COLANIC ACID BIOSYNTHESIS PROTEIN WCAK"/>
    <property type="match status" value="1"/>
</dbReference>
<dbReference type="PANTHER" id="PTHR36836:SF1">
    <property type="entry name" value="COLANIC ACID BIOSYNTHESIS PROTEIN WCAK"/>
    <property type="match status" value="1"/>
</dbReference>
<feature type="domain" description="Polysaccharide pyruvyl transferase" evidence="1">
    <location>
        <begin position="13"/>
        <end position="293"/>
    </location>
</feature>
<name>A0A1G2JCT3_9BACT</name>
<evidence type="ECO:0000313" key="3">
    <source>
        <dbReference type="Proteomes" id="UP000177751"/>
    </source>
</evidence>
<dbReference type="STRING" id="1802229.A2401_03370"/>